<dbReference type="EMBL" id="CVRI01000065">
    <property type="protein sequence ID" value="CRL05651.1"/>
    <property type="molecule type" value="Genomic_DNA"/>
</dbReference>
<evidence type="ECO:0000313" key="3">
    <source>
        <dbReference type="Proteomes" id="UP000183832"/>
    </source>
</evidence>
<feature type="compositionally biased region" description="Basic and acidic residues" evidence="1">
    <location>
        <begin position="1"/>
        <end position="17"/>
    </location>
</feature>
<accession>A0A1J1IZF2</accession>
<protein>
    <submittedName>
        <fullName evidence="2">CLUMA_CG018687, isoform A</fullName>
    </submittedName>
</protein>
<dbReference type="AlphaFoldDB" id="A0A1J1IZF2"/>
<dbReference type="Proteomes" id="UP000183832">
    <property type="component" value="Unassembled WGS sequence"/>
</dbReference>
<proteinExistence type="predicted"/>
<evidence type="ECO:0000313" key="2">
    <source>
        <dbReference type="EMBL" id="CRL05651.1"/>
    </source>
</evidence>
<feature type="region of interest" description="Disordered" evidence="1">
    <location>
        <begin position="1"/>
        <end position="34"/>
    </location>
</feature>
<organism evidence="2 3">
    <name type="scientific">Clunio marinus</name>
    <dbReference type="NCBI Taxonomy" id="568069"/>
    <lineage>
        <taxon>Eukaryota</taxon>
        <taxon>Metazoa</taxon>
        <taxon>Ecdysozoa</taxon>
        <taxon>Arthropoda</taxon>
        <taxon>Hexapoda</taxon>
        <taxon>Insecta</taxon>
        <taxon>Pterygota</taxon>
        <taxon>Neoptera</taxon>
        <taxon>Endopterygota</taxon>
        <taxon>Diptera</taxon>
        <taxon>Nematocera</taxon>
        <taxon>Chironomoidea</taxon>
        <taxon>Chironomidae</taxon>
        <taxon>Clunio</taxon>
    </lineage>
</organism>
<evidence type="ECO:0000256" key="1">
    <source>
        <dbReference type="SAM" id="MobiDB-lite"/>
    </source>
</evidence>
<reference evidence="2 3" key="1">
    <citation type="submission" date="2015-04" db="EMBL/GenBank/DDBJ databases">
        <authorList>
            <person name="Syromyatnikov M.Y."/>
            <person name="Popov V.N."/>
        </authorList>
    </citation>
    <scope>NUCLEOTIDE SEQUENCE [LARGE SCALE GENOMIC DNA]</scope>
</reference>
<gene>
    <name evidence="2" type="ORF">CLUMA_CG018687</name>
</gene>
<keyword evidence="3" id="KW-1185">Reference proteome</keyword>
<sequence>MKAEANERDKNKIEPRRMNQQSLNEGDRRKTFVFPHTKSEGEIFKTCLRSGIEEVDEHAQIKLQKEINKKLP</sequence>
<name>A0A1J1IZF2_9DIPT</name>